<evidence type="ECO:0000256" key="1">
    <source>
        <dbReference type="ARBA" id="ARBA00010568"/>
    </source>
</evidence>
<evidence type="ECO:0000313" key="2">
    <source>
        <dbReference type="EMBL" id="PFX11295.1"/>
    </source>
</evidence>
<dbReference type="OrthoDB" id="10067381at2759"/>
<protein>
    <submittedName>
        <fullName evidence="2">UPF0696 protein C11orf68</fullName>
    </submittedName>
</protein>
<comment type="caution">
    <text evidence="2">The sequence shown here is derived from an EMBL/GenBank/DDBJ whole genome shotgun (WGS) entry which is preliminary data.</text>
</comment>
<dbReference type="InterPro" id="IPR015034">
    <property type="entry name" value="Bles03"/>
</dbReference>
<reference evidence="3" key="1">
    <citation type="journal article" date="2017" name="bioRxiv">
        <title>Comparative analysis of the genomes of Stylophora pistillata and Acropora digitifera provides evidence for extensive differences between species of corals.</title>
        <authorList>
            <person name="Voolstra C.R."/>
            <person name="Li Y."/>
            <person name="Liew Y.J."/>
            <person name="Baumgarten S."/>
            <person name="Zoccola D."/>
            <person name="Flot J.-F."/>
            <person name="Tambutte S."/>
            <person name="Allemand D."/>
            <person name="Aranda M."/>
        </authorList>
    </citation>
    <scope>NUCLEOTIDE SEQUENCE [LARGE SCALE GENOMIC DNA]</scope>
</reference>
<sequence length="123" mass="13890">MPLVHAVQQVDGFGHQLALIDSPEILSIAAIDNVWKRVAKAVVSGKLGFAAKVNAHDPEDNTHVICVYTEDFTNEEHVRKVEESLRKEGVKGRMTDKPDIYTTLGIYRDNPWRLRPTVYSSHH</sequence>
<organism evidence="2 3">
    <name type="scientific">Stylophora pistillata</name>
    <name type="common">Smooth cauliflower coral</name>
    <dbReference type="NCBI Taxonomy" id="50429"/>
    <lineage>
        <taxon>Eukaryota</taxon>
        <taxon>Metazoa</taxon>
        <taxon>Cnidaria</taxon>
        <taxon>Anthozoa</taxon>
        <taxon>Hexacorallia</taxon>
        <taxon>Scleractinia</taxon>
        <taxon>Astrocoeniina</taxon>
        <taxon>Pocilloporidae</taxon>
        <taxon>Stylophora</taxon>
    </lineage>
</organism>
<comment type="similarity">
    <text evidence="1">Belongs to the UPF0696 family.</text>
</comment>
<dbReference type="PANTHER" id="PTHR31977">
    <property type="entry name" value="UPF0696 PROTEIN C11ORF68"/>
    <property type="match status" value="1"/>
</dbReference>
<proteinExistence type="inferred from homology"/>
<name>A0A2B4R4R3_STYPI</name>
<dbReference type="Pfam" id="PF08939">
    <property type="entry name" value="Bles03"/>
    <property type="match status" value="1"/>
</dbReference>
<evidence type="ECO:0000313" key="3">
    <source>
        <dbReference type="Proteomes" id="UP000225706"/>
    </source>
</evidence>
<dbReference type="InterPro" id="IPR023398">
    <property type="entry name" value="TIF_eIF4e-like"/>
</dbReference>
<dbReference type="AlphaFoldDB" id="A0A2B4R4R3"/>
<keyword evidence="3" id="KW-1185">Reference proteome</keyword>
<dbReference type="Proteomes" id="UP000225706">
    <property type="component" value="Unassembled WGS sequence"/>
</dbReference>
<accession>A0A2B4R4R3</accession>
<dbReference type="Gene3D" id="3.30.760.10">
    <property type="entry name" value="RNA Cap, Translation Initiation Factor Eif4e"/>
    <property type="match status" value="1"/>
</dbReference>
<dbReference type="SUPFAM" id="SSF55418">
    <property type="entry name" value="eIF4e-like"/>
    <property type="match status" value="1"/>
</dbReference>
<dbReference type="PANTHER" id="PTHR31977:SF1">
    <property type="entry name" value="UPF0696 PROTEIN C11ORF68"/>
    <property type="match status" value="1"/>
</dbReference>
<gene>
    <name evidence="2" type="ORF">AWC38_SpisGene25072</name>
</gene>
<dbReference type="EMBL" id="LSMT01002935">
    <property type="protein sequence ID" value="PFX11295.1"/>
    <property type="molecule type" value="Genomic_DNA"/>
</dbReference>